<dbReference type="EMBL" id="CP097502">
    <property type="protein sequence ID" value="URD76286.1"/>
    <property type="molecule type" value="Genomic_DNA"/>
</dbReference>
<sequence length="104" mass="10564">MFSPKCCATSRTSRIELSNTSRAVKIGGNPSSKPTSTTAPITWHTYPMAPAQVNSSVILPLGPEAIFGGGVDGAGEGAAAVAVAYSTTRERRNPAGEVGTRSGA</sequence>
<proteinExistence type="predicted"/>
<organism evidence="1 2">
    <name type="scientific">Musa troglodytarum</name>
    <name type="common">fe'i banana</name>
    <dbReference type="NCBI Taxonomy" id="320322"/>
    <lineage>
        <taxon>Eukaryota</taxon>
        <taxon>Viridiplantae</taxon>
        <taxon>Streptophyta</taxon>
        <taxon>Embryophyta</taxon>
        <taxon>Tracheophyta</taxon>
        <taxon>Spermatophyta</taxon>
        <taxon>Magnoliopsida</taxon>
        <taxon>Liliopsida</taxon>
        <taxon>Zingiberales</taxon>
        <taxon>Musaceae</taxon>
        <taxon>Musa</taxon>
    </lineage>
</organism>
<name>A0A9E7EFM3_9LILI</name>
<evidence type="ECO:0000313" key="1">
    <source>
        <dbReference type="EMBL" id="URD76286.1"/>
    </source>
</evidence>
<reference evidence="1" key="1">
    <citation type="submission" date="2022-05" db="EMBL/GenBank/DDBJ databases">
        <title>The Musa troglodytarum L. genome provides insights into the mechanism of non-climacteric behaviour and enrichment of carotenoids.</title>
        <authorList>
            <person name="Wang J."/>
        </authorList>
    </citation>
    <scope>NUCLEOTIDE SEQUENCE</scope>
    <source>
        <tissue evidence="1">Leaf</tissue>
    </source>
</reference>
<dbReference type="Proteomes" id="UP001055439">
    <property type="component" value="Chromosome 1"/>
</dbReference>
<evidence type="ECO:0000313" key="2">
    <source>
        <dbReference type="Proteomes" id="UP001055439"/>
    </source>
</evidence>
<dbReference type="OrthoDB" id="7296649at2759"/>
<dbReference type="AlphaFoldDB" id="A0A9E7EFM3"/>
<gene>
    <name evidence="1" type="ORF">MUK42_31312</name>
</gene>
<accession>A0A9E7EFM3</accession>
<keyword evidence="2" id="KW-1185">Reference proteome</keyword>
<protein>
    <submittedName>
        <fullName evidence="1">Uncharacterized protein</fullName>
    </submittedName>
</protein>